<dbReference type="AlphaFoldDB" id="A0A3S9HL15"/>
<sequence>MRLFCKGGCVELFQIQTADGTLLAASRFMPQTALKAVVLLPSAMGVPQSFYTPFAEFLAENGIAVVCFDYRGMGASIPAKFRHSLRGFDTSVTQWAEQDYNAALLATKAWQSEVPLIVVGHSLGGQLLGMLPDANLIDAVITIASGSGYWRENAPQLKRIVWLMWYFVVPLATRLCGYFPGKRLRMVGDLPKGVIYQWARWCKHPAYFVDENGAAMQTGHAAIRRPILSMSFTDDELMSLRNIESMHSFYSNAVIERRHIHPSEVDAKRIGHFGFFRTQFRNSLWLQALHWMTNPALKRSI</sequence>
<dbReference type="InterPro" id="IPR017208">
    <property type="entry name" value="UCP037442_abhydr"/>
</dbReference>
<protein>
    <submittedName>
        <fullName evidence="2">Alpha/beta fold hydrolase</fullName>
    </submittedName>
</protein>
<dbReference type="Pfam" id="PF12697">
    <property type="entry name" value="Abhydrolase_6"/>
    <property type="match status" value="1"/>
</dbReference>
<dbReference type="InterPro" id="IPR029058">
    <property type="entry name" value="AB_hydrolase_fold"/>
</dbReference>
<keyword evidence="2" id="KW-0378">Hydrolase</keyword>
<dbReference type="EMBL" id="CP034464">
    <property type="protein sequence ID" value="AZP12785.1"/>
    <property type="molecule type" value="Genomic_DNA"/>
</dbReference>
<evidence type="ECO:0000313" key="3">
    <source>
        <dbReference type="Proteomes" id="UP000275663"/>
    </source>
</evidence>
<evidence type="ECO:0000313" key="2">
    <source>
        <dbReference type="EMBL" id="AZP12785.1"/>
    </source>
</evidence>
<proteinExistence type="predicted"/>
<feature type="domain" description="AB hydrolase-1" evidence="1">
    <location>
        <begin position="37"/>
        <end position="239"/>
    </location>
</feature>
<dbReference type="SUPFAM" id="SSF53474">
    <property type="entry name" value="alpha/beta-Hydrolases"/>
    <property type="match status" value="1"/>
</dbReference>
<reference evidence="2 3" key="1">
    <citation type="journal article" date="2011" name="Int. J. Syst. Evol. Microbiol.">
        <title>Description of Undibacterium oligocarboniphilum sp. nov., isolated from purified water, and Undibacterium pigrum strain CCUG 49012 as the type strain of Undibacterium parvum sp. nov., and emended descriptions of the genus Undibacterium and the species Undibacterium pigrum.</title>
        <authorList>
            <person name="Eder W."/>
            <person name="Wanner G."/>
            <person name="Ludwig W."/>
            <person name="Busse H.J."/>
            <person name="Ziemke-Kageler F."/>
            <person name="Lang E."/>
        </authorList>
    </citation>
    <scope>NUCLEOTIDE SEQUENCE [LARGE SCALE GENOMIC DNA]</scope>
    <source>
        <strain evidence="2 3">DSM 23061</strain>
    </source>
</reference>
<gene>
    <name evidence="2" type="ORF">EJN92_12705</name>
</gene>
<dbReference type="PIRSF" id="PIRSF037442">
    <property type="entry name" value="UCP037442_abhydr"/>
    <property type="match status" value="1"/>
</dbReference>
<dbReference type="GO" id="GO:0016787">
    <property type="term" value="F:hydrolase activity"/>
    <property type="evidence" value="ECO:0007669"/>
    <property type="project" value="UniProtKB-KW"/>
</dbReference>
<keyword evidence="3" id="KW-1185">Reference proteome</keyword>
<organism evidence="2 3">
    <name type="scientific">Undibacterium parvum</name>
    <dbReference type="NCBI Taxonomy" id="401471"/>
    <lineage>
        <taxon>Bacteria</taxon>
        <taxon>Pseudomonadati</taxon>
        <taxon>Pseudomonadota</taxon>
        <taxon>Betaproteobacteria</taxon>
        <taxon>Burkholderiales</taxon>
        <taxon>Oxalobacteraceae</taxon>
        <taxon>Undibacterium</taxon>
    </lineage>
</organism>
<name>A0A3S9HL15_9BURK</name>
<accession>A0A3S9HL15</accession>
<dbReference type="InterPro" id="IPR000073">
    <property type="entry name" value="AB_hydrolase_1"/>
</dbReference>
<dbReference type="KEGG" id="upv:EJN92_12705"/>
<dbReference type="Proteomes" id="UP000275663">
    <property type="component" value="Chromosome"/>
</dbReference>
<dbReference type="Gene3D" id="3.40.50.1820">
    <property type="entry name" value="alpha/beta hydrolase"/>
    <property type="match status" value="1"/>
</dbReference>
<evidence type="ECO:0000259" key="1">
    <source>
        <dbReference type="Pfam" id="PF12697"/>
    </source>
</evidence>
<dbReference type="OrthoDB" id="9785076at2"/>